<accession>A0ABX2WIP0</accession>
<evidence type="ECO:0008006" key="3">
    <source>
        <dbReference type="Google" id="ProtNLM"/>
    </source>
</evidence>
<dbReference type="Proteomes" id="UP000093918">
    <property type="component" value="Unassembled WGS sequence"/>
</dbReference>
<name>A0ABX2WIP0_9MICO</name>
<comment type="caution">
    <text evidence="1">The sequence shown here is derived from an EMBL/GenBank/DDBJ whole genome shotgun (WGS) entry which is preliminary data.</text>
</comment>
<keyword evidence="2" id="KW-1185">Reference proteome</keyword>
<reference evidence="2" key="1">
    <citation type="submission" date="2016-06" db="EMBL/GenBank/DDBJ databases">
        <title>Genome sequencing of cellulolytic organisms.</title>
        <authorList>
            <person name="Bohra V."/>
            <person name="Dafale N.A."/>
            <person name="Purohit H.J."/>
        </authorList>
    </citation>
    <scope>NUCLEOTIDE SEQUENCE [LARGE SCALE GENOMIC DNA]</scope>
    <source>
        <strain evidence="2">ND21</strain>
    </source>
</reference>
<sequence>MGDSDYLDLAAIAARLGVQPNTAGVYHKRAARNRREGTTKAWDMPPPDAVFGRSPVWREATVEAWIALRPGTNTEAATEARRRGRS</sequence>
<dbReference type="EMBL" id="LZEM01000018">
    <property type="protein sequence ID" value="OAZ40964.1"/>
    <property type="molecule type" value="Genomic_DNA"/>
</dbReference>
<proteinExistence type="predicted"/>
<evidence type="ECO:0000313" key="1">
    <source>
        <dbReference type="EMBL" id="OAZ40964.1"/>
    </source>
</evidence>
<protein>
    <recommendedName>
        <fullName evidence="3">MarR family transcriptional regulator</fullName>
    </recommendedName>
</protein>
<evidence type="ECO:0000313" key="2">
    <source>
        <dbReference type="Proteomes" id="UP000093918"/>
    </source>
</evidence>
<organism evidence="1 2">
    <name type="scientific">Microbacterium arborescens</name>
    <dbReference type="NCBI Taxonomy" id="33883"/>
    <lineage>
        <taxon>Bacteria</taxon>
        <taxon>Bacillati</taxon>
        <taxon>Actinomycetota</taxon>
        <taxon>Actinomycetes</taxon>
        <taxon>Micrococcales</taxon>
        <taxon>Microbacteriaceae</taxon>
        <taxon>Microbacterium</taxon>
    </lineage>
</organism>
<gene>
    <name evidence="1" type="ORF">A9Z40_03210</name>
</gene>